<keyword evidence="2" id="KW-1185">Reference proteome</keyword>
<proteinExistence type="predicted"/>
<evidence type="ECO:0000313" key="1">
    <source>
        <dbReference type="EMBL" id="RCK54610.1"/>
    </source>
</evidence>
<gene>
    <name evidence="1" type="ORF">Cantr_04435</name>
</gene>
<comment type="caution">
    <text evidence="1">The sequence shown here is derived from an EMBL/GenBank/DDBJ whole genome shotgun (WGS) entry which is preliminary data.</text>
</comment>
<dbReference type="EMBL" id="QLNQ01000030">
    <property type="protein sequence ID" value="RCK54610.1"/>
    <property type="molecule type" value="Genomic_DNA"/>
</dbReference>
<dbReference type="Proteomes" id="UP000253472">
    <property type="component" value="Unassembled WGS sequence"/>
</dbReference>
<sequence>MTSLVESPGSTGPIHALGITEQSADDGIVISKQLPRLSPEAKAWIREESEAVIASVRDNVEVHFPVSSEFHPIIQDFLKLTEIENLLVLAHPVYLALLRFPLSDPEFSSNVFDPEYLAKNFNQQKFDKYMSRKEKNDGSSMIFIVDKYSFGAPKTTNVPPLSEQLFDESICAEPRLMKFFFDRAMPDDLRAKDIKYELTRRETTEFIKATQRFHQLCKHDVRSKNQTYSKIQVTHMIHHNHSYFDAEYTRCDEEEGEEDEKEEEATTLELNPLILDWDDSDILNVDGDTSLSYCRRLPQLMFLSS</sequence>
<reference evidence="1 2" key="1">
    <citation type="submission" date="2018-06" db="EMBL/GenBank/DDBJ databases">
        <title>Whole genome sequencing of Candida tropicalis (genome annotated by CSBL at Korea University).</title>
        <authorList>
            <person name="Ahn J."/>
        </authorList>
    </citation>
    <scope>NUCLEOTIDE SEQUENCE [LARGE SCALE GENOMIC DNA]</scope>
    <source>
        <strain evidence="1 2">ATCC 20962</strain>
    </source>
</reference>
<dbReference type="AlphaFoldDB" id="A0A367XN62"/>
<protein>
    <submittedName>
        <fullName evidence="1">Uncharacterized protein</fullName>
    </submittedName>
</protein>
<dbReference type="OrthoDB" id="4028234at2759"/>
<evidence type="ECO:0000313" key="2">
    <source>
        <dbReference type="Proteomes" id="UP000253472"/>
    </source>
</evidence>
<organism evidence="1 2">
    <name type="scientific">Candida viswanathii</name>
    <dbReference type="NCBI Taxonomy" id="5486"/>
    <lineage>
        <taxon>Eukaryota</taxon>
        <taxon>Fungi</taxon>
        <taxon>Dikarya</taxon>
        <taxon>Ascomycota</taxon>
        <taxon>Saccharomycotina</taxon>
        <taxon>Pichiomycetes</taxon>
        <taxon>Debaryomycetaceae</taxon>
        <taxon>Candida/Lodderomyces clade</taxon>
        <taxon>Candida</taxon>
    </lineage>
</organism>
<accession>A0A367XN62</accession>
<name>A0A367XN62_9ASCO</name>